<keyword evidence="2" id="KW-1185">Reference proteome</keyword>
<protein>
    <submittedName>
        <fullName evidence="1">Uncharacterized protein</fullName>
    </submittedName>
</protein>
<proteinExistence type="predicted"/>
<dbReference type="HOGENOM" id="CLU_3006088_0_0_9"/>
<accession>C0C4F1</accession>
<dbReference type="AlphaFoldDB" id="C0C4F1"/>
<name>C0C4F1_9FIRM</name>
<reference evidence="1" key="2">
    <citation type="submission" date="2013-06" db="EMBL/GenBank/DDBJ databases">
        <title>Draft genome sequence of Clostridium hylemonae (DSM 15053).</title>
        <authorList>
            <person name="Sudarsanam P."/>
            <person name="Ley R."/>
            <person name="Guruge J."/>
            <person name="Turnbaugh P.J."/>
            <person name="Mahowald M."/>
            <person name="Liep D."/>
            <person name="Gordon J."/>
        </authorList>
    </citation>
    <scope>NUCLEOTIDE SEQUENCE</scope>
    <source>
        <strain evidence="1">DSM 15053</strain>
    </source>
</reference>
<comment type="caution">
    <text evidence="1">The sequence shown here is derived from an EMBL/GenBank/DDBJ whole genome shotgun (WGS) entry which is preliminary data.</text>
</comment>
<evidence type="ECO:0000313" key="1">
    <source>
        <dbReference type="EMBL" id="EEG72944.1"/>
    </source>
</evidence>
<dbReference type="EMBL" id="ABYI02000034">
    <property type="protein sequence ID" value="EEG72944.1"/>
    <property type="molecule type" value="Genomic_DNA"/>
</dbReference>
<sequence length="56" mass="6789">MDSSLFSILTIYRRQSKLIYVRHRFIYVLCFTSACKISKRKAHSVRFTADRMRFCH</sequence>
<dbReference type="Proteomes" id="UP000004893">
    <property type="component" value="Unassembled WGS sequence"/>
</dbReference>
<evidence type="ECO:0000313" key="2">
    <source>
        <dbReference type="Proteomes" id="UP000004893"/>
    </source>
</evidence>
<reference evidence="1" key="1">
    <citation type="submission" date="2009-02" db="EMBL/GenBank/DDBJ databases">
        <authorList>
            <person name="Fulton L."/>
            <person name="Clifton S."/>
            <person name="Fulton B."/>
            <person name="Xu J."/>
            <person name="Minx P."/>
            <person name="Pepin K.H."/>
            <person name="Johnson M."/>
            <person name="Bhonagiri V."/>
            <person name="Nash W.E."/>
            <person name="Mardis E.R."/>
            <person name="Wilson R.K."/>
        </authorList>
    </citation>
    <scope>NUCLEOTIDE SEQUENCE [LARGE SCALE GENOMIC DNA]</scope>
    <source>
        <strain evidence="1">DSM 15053</strain>
    </source>
</reference>
<dbReference type="STRING" id="553973.CLOHYLEM_06967"/>
<organism evidence="1 2">
    <name type="scientific">[Clostridium] hylemonae DSM 15053</name>
    <dbReference type="NCBI Taxonomy" id="553973"/>
    <lineage>
        <taxon>Bacteria</taxon>
        <taxon>Bacillati</taxon>
        <taxon>Bacillota</taxon>
        <taxon>Clostridia</taxon>
        <taxon>Lachnospirales</taxon>
        <taxon>Lachnospiraceae</taxon>
    </lineage>
</organism>
<gene>
    <name evidence="1" type="ORF">CLOHYLEM_06967</name>
</gene>